<keyword evidence="10" id="KW-0812">Transmembrane</keyword>
<dbReference type="SMART" id="SM00387">
    <property type="entry name" value="HATPase_c"/>
    <property type="match status" value="1"/>
</dbReference>
<evidence type="ECO:0000256" key="5">
    <source>
        <dbReference type="ARBA" id="ARBA00022741"/>
    </source>
</evidence>
<evidence type="ECO:0000256" key="3">
    <source>
        <dbReference type="ARBA" id="ARBA00022553"/>
    </source>
</evidence>
<evidence type="ECO:0000256" key="7">
    <source>
        <dbReference type="ARBA" id="ARBA00022840"/>
    </source>
</evidence>
<accession>A0ABT7A044</accession>
<dbReference type="Pfam" id="PF02518">
    <property type="entry name" value="HATPase_c"/>
    <property type="match status" value="1"/>
</dbReference>
<feature type="transmembrane region" description="Helical" evidence="10">
    <location>
        <begin position="145"/>
        <end position="163"/>
    </location>
</feature>
<feature type="region of interest" description="Disordered" evidence="9">
    <location>
        <begin position="433"/>
        <end position="503"/>
    </location>
</feature>
<dbReference type="Gene3D" id="1.20.5.1930">
    <property type="match status" value="1"/>
</dbReference>
<feature type="compositionally biased region" description="Pro residues" evidence="9">
    <location>
        <begin position="436"/>
        <end position="451"/>
    </location>
</feature>
<sequence>MSGAEAGRRSGAPEHPLWRRLVVGDCVAAPLFTAFFVVLSVAQHGGWPGPGGLALLAAMGLPLAVRRLWPGPVALAVTLASGTAAALGVVSEPLLAVAFALYSAAVSARWSSRAATRTVAAVCGAALLTMVVAGPPEGFEDGVPAWLTGAIVAALAWASGQAVRQRRAYAARAAQQLATVAVAQERLRIARELHDVVAHHVGVIAVKASVAHHVAATRPEEAVEALRVIDSESHTALREMRDMLGLLRAGAHAGTSAGEHAANAKNPENAEDADGAADTAAGGSEGEGEGTRHPGRRLSEPADVSELVERARGAGVALTLDTDGLRGLPDGLSRSAYRVVQEALTNVMKHAAPCDCRVTLLTGGGTLRIDVSDDGRATRARAPGSGHPTVGSRSRTAGNGHGVIGMRERVELYGGELSVGPRPNGGFAVRARIPLPAAPHPPPAPDPPPAPGTGRTPAPDPTAAPDSGSVPDSGPAPGPHSAPHTTGTRTGTGTATEGAARAT</sequence>
<keyword evidence="10" id="KW-1133">Transmembrane helix</keyword>
<feature type="compositionally biased region" description="Low complexity" evidence="9">
    <location>
        <begin position="485"/>
        <end position="503"/>
    </location>
</feature>
<evidence type="ECO:0000313" key="13">
    <source>
        <dbReference type="Proteomes" id="UP001214441"/>
    </source>
</evidence>
<dbReference type="InterPro" id="IPR011712">
    <property type="entry name" value="Sig_transdc_His_kin_sub3_dim/P"/>
</dbReference>
<organism evidence="12 13">
    <name type="scientific">Streptomyces iconiensis</name>
    <dbReference type="NCBI Taxonomy" id="1384038"/>
    <lineage>
        <taxon>Bacteria</taxon>
        <taxon>Bacillati</taxon>
        <taxon>Actinomycetota</taxon>
        <taxon>Actinomycetes</taxon>
        <taxon>Kitasatosporales</taxon>
        <taxon>Streptomycetaceae</taxon>
        <taxon>Streptomyces</taxon>
    </lineage>
</organism>
<keyword evidence="4" id="KW-0808">Transferase</keyword>
<dbReference type="PANTHER" id="PTHR24421">
    <property type="entry name" value="NITRATE/NITRITE SENSOR PROTEIN NARX-RELATED"/>
    <property type="match status" value="1"/>
</dbReference>
<keyword evidence="6 12" id="KW-0418">Kinase</keyword>
<comment type="catalytic activity">
    <reaction evidence="1">
        <text>ATP + protein L-histidine = ADP + protein N-phospho-L-histidine.</text>
        <dbReference type="EC" id="2.7.13.3"/>
    </reaction>
</comment>
<dbReference type="PANTHER" id="PTHR24421:SF10">
    <property type="entry name" value="NITRATE_NITRITE SENSOR PROTEIN NARQ"/>
    <property type="match status" value="1"/>
</dbReference>
<dbReference type="SUPFAM" id="SSF55874">
    <property type="entry name" value="ATPase domain of HSP90 chaperone/DNA topoisomerase II/histidine kinase"/>
    <property type="match status" value="1"/>
</dbReference>
<keyword evidence="5" id="KW-0547">Nucleotide-binding</keyword>
<feature type="region of interest" description="Disordered" evidence="9">
    <location>
        <begin position="257"/>
        <end position="303"/>
    </location>
</feature>
<feature type="region of interest" description="Disordered" evidence="9">
    <location>
        <begin position="376"/>
        <end position="401"/>
    </location>
</feature>
<evidence type="ECO:0000256" key="4">
    <source>
        <dbReference type="ARBA" id="ARBA00022679"/>
    </source>
</evidence>
<reference evidence="12 13" key="1">
    <citation type="submission" date="2023-05" db="EMBL/GenBank/DDBJ databases">
        <title>Streptantibioticus silvisoli sp. nov., acidotolerant actinomycetes 1 from pine litter.</title>
        <authorList>
            <person name="Swiecimska M."/>
            <person name="Golinska P."/>
            <person name="Sangal V."/>
            <person name="Wachnowicz B."/>
            <person name="Goodfellow M."/>
        </authorList>
    </citation>
    <scope>NUCLEOTIDE SEQUENCE [LARGE SCALE GENOMIC DNA]</scope>
    <source>
        <strain evidence="12 13">DSM 42109</strain>
    </source>
</reference>
<feature type="transmembrane region" description="Helical" evidence="10">
    <location>
        <begin position="21"/>
        <end position="42"/>
    </location>
</feature>
<feature type="compositionally biased region" description="Basic and acidic residues" evidence="9">
    <location>
        <begin position="289"/>
        <end position="300"/>
    </location>
</feature>
<dbReference type="Proteomes" id="UP001214441">
    <property type="component" value="Unassembled WGS sequence"/>
</dbReference>
<dbReference type="InterPro" id="IPR050482">
    <property type="entry name" value="Sensor_HK_TwoCompSys"/>
</dbReference>
<evidence type="ECO:0000256" key="2">
    <source>
        <dbReference type="ARBA" id="ARBA00012438"/>
    </source>
</evidence>
<evidence type="ECO:0000259" key="11">
    <source>
        <dbReference type="SMART" id="SM00387"/>
    </source>
</evidence>
<feature type="transmembrane region" description="Helical" evidence="10">
    <location>
        <begin position="73"/>
        <end position="102"/>
    </location>
</feature>
<keyword evidence="8" id="KW-0902">Two-component regulatory system</keyword>
<evidence type="ECO:0000313" key="12">
    <source>
        <dbReference type="EMBL" id="MDJ1134695.1"/>
    </source>
</evidence>
<keyword evidence="7" id="KW-0067">ATP-binding</keyword>
<dbReference type="Pfam" id="PF23539">
    <property type="entry name" value="DUF7134"/>
    <property type="match status" value="1"/>
</dbReference>
<evidence type="ECO:0000256" key="1">
    <source>
        <dbReference type="ARBA" id="ARBA00000085"/>
    </source>
</evidence>
<name>A0ABT7A044_9ACTN</name>
<protein>
    <recommendedName>
        <fullName evidence="2">histidine kinase</fullName>
        <ecNumber evidence="2">2.7.13.3</ecNumber>
    </recommendedName>
</protein>
<comment type="caution">
    <text evidence="12">The sequence shown here is derived from an EMBL/GenBank/DDBJ whole genome shotgun (WGS) entry which is preliminary data.</text>
</comment>
<evidence type="ECO:0000256" key="10">
    <source>
        <dbReference type="SAM" id="Phobius"/>
    </source>
</evidence>
<dbReference type="EMBL" id="JANCPR020000022">
    <property type="protein sequence ID" value="MDJ1134695.1"/>
    <property type="molecule type" value="Genomic_DNA"/>
</dbReference>
<dbReference type="InterPro" id="IPR055558">
    <property type="entry name" value="DUF7134"/>
</dbReference>
<dbReference type="InterPro" id="IPR003594">
    <property type="entry name" value="HATPase_dom"/>
</dbReference>
<proteinExistence type="predicted"/>
<evidence type="ECO:0000256" key="8">
    <source>
        <dbReference type="ARBA" id="ARBA00023012"/>
    </source>
</evidence>
<feature type="transmembrane region" description="Helical" evidence="10">
    <location>
        <begin position="114"/>
        <end position="133"/>
    </location>
</feature>
<feature type="domain" description="Histidine kinase/HSP90-like ATPase" evidence="11">
    <location>
        <begin position="331"/>
        <end position="437"/>
    </location>
</feature>
<evidence type="ECO:0000256" key="9">
    <source>
        <dbReference type="SAM" id="MobiDB-lite"/>
    </source>
</evidence>
<dbReference type="Pfam" id="PF07730">
    <property type="entry name" value="HisKA_3"/>
    <property type="match status" value="1"/>
</dbReference>
<dbReference type="Gene3D" id="3.30.565.10">
    <property type="entry name" value="Histidine kinase-like ATPase, C-terminal domain"/>
    <property type="match status" value="1"/>
</dbReference>
<feature type="compositionally biased region" description="Low complexity" evidence="9">
    <location>
        <begin position="452"/>
        <end position="468"/>
    </location>
</feature>
<dbReference type="InterPro" id="IPR036890">
    <property type="entry name" value="HATPase_C_sf"/>
</dbReference>
<dbReference type="GO" id="GO:0016301">
    <property type="term" value="F:kinase activity"/>
    <property type="evidence" value="ECO:0007669"/>
    <property type="project" value="UniProtKB-KW"/>
</dbReference>
<keyword evidence="13" id="KW-1185">Reference proteome</keyword>
<dbReference type="EC" id="2.7.13.3" evidence="2"/>
<evidence type="ECO:0000256" key="6">
    <source>
        <dbReference type="ARBA" id="ARBA00022777"/>
    </source>
</evidence>
<dbReference type="CDD" id="cd16917">
    <property type="entry name" value="HATPase_UhpB-NarQ-NarX-like"/>
    <property type="match status" value="1"/>
</dbReference>
<dbReference type="RefSeq" id="WP_274040894.1">
    <property type="nucleotide sequence ID" value="NZ_JANCPR020000022.1"/>
</dbReference>
<keyword evidence="10" id="KW-0472">Membrane</keyword>
<gene>
    <name evidence="12" type="ORF">NMN56_022575</name>
</gene>
<keyword evidence="3" id="KW-0597">Phosphoprotein</keyword>